<feature type="transmembrane region" description="Helical" evidence="1">
    <location>
        <begin position="96"/>
        <end position="115"/>
    </location>
</feature>
<protein>
    <submittedName>
        <fullName evidence="2">Uncharacterized protein</fullName>
    </submittedName>
</protein>
<sequence>MRIKCPDCSQKFDVTEDFLGKTVECGSCDAQFKVADEHVVAEKARFYPGEKQDKSLDQFGKTAAEVNGPVAFQQAHYQQGVAADVVGPPRPRRTMAAVAGAVILVLTIVVFLLAGGKEGSLRDMETGKRFVFVAFVAVLGGGLLFYGTSHIRKLGLLACVILCGAVLAMPVIFPGNPTLATVVPLEQADAADEVRDSKAEQAQEREDYLFEIGYDPVRTAVASGAPNSVVAIYLRNASKADRGKIAAYLYEATEKVSRETSYDRGVTGLNGLILLVEQKKTLDEIAALCAKFGRIEKISHDLRVIDMTVESAKIGRLDEDKVLNPESLDFQSQNLKALSNIDPDVRMKAVKRLAVSEPKALRPDITRQMLSMLPTSSNEMKVELIRALKVWAQPGDGSEVVVMDAVKELHKVDMVDKSAVDFLIEREAEGTDVILMDLWKKDPVVWSETLVGLGEGAQVLLLPVLDQLNEGQVVAASDILGKVGTVASIPLIEEVMAKRDDAGKKSLQAAIDEIKKRS</sequence>
<gene>
    <name evidence="2" type="ORF">JIN83_00950</name>
</gene>
<keyword evidence="1" id="KW-0812">Transmembrane</keyword>
<keyword evidence="1" id="KW-1133">Transmembrane helix</keyword>
<dbReference type="Gene3D" id="2.20.28.160">
    <property type="match status" value="1"/>
</dbReference>
<feature type="transmembrane region" description="Helical" evidence="1">
    <location>
        <begin position="130"/>
        <end position="147"/>
    </location>
</feature>
<dbReference type="RefSeq" id="WP_309488115.1">
    <property type="nucleotide sequence ID" value="NZ_JAENIG010000001.1"/>
</dbReference>
<evidence type="ECO:0000313" key="2">
    <source>
        <dbReference type="EMBL" id="MBK1853518.1"/>
    </source>
</evidence>
<accession>A0AAE2S8R4</accession>
<dbReference type="AlphaFoldDB" id="A0AAE2S8R4"/>
<keyword evidence="3" id="KW-1185">Reference proteome</keyword>
<dbReference type="Proteomes" id="UP000634206">
    <property type="component" value="Unassembled WGS sequence"/>
</dbReference>
<evidence type="ECO:0000313" key="3">
    <source>
        <dbReference type="Proteomes" id="UP000634206"/>
    </source>
</evidence>
<reference evidence="2" key="1">
    <citation type="submission" date="2021-01" db="EMBL/GenBank/DDBJ databases">
        <title>Modified the classification status of verrucomicrobia.</title>
        <authorList>
            <person name="Feng X."/>
        </authorList>
    </citation>
    <scope>NUCLEOTIDE SEQUENCE</scope>
    <source>
        <strain evidence="2">5K15</strain>
    </source>
</reference>
<keyword evidence="1" id="KW-0472">Membrane</keyword>
<feature type="transmembrane region" description="Helical" evidence="1">
    <location>
        <begin position="154"/>
        <end position="173"/>
    </location>
</feature>
<comment type="caution">
    <text evidence="2">The sequence shown here is derived from an EMBL/GenBank/DDBJ whole genome shotgun (WGS) entry which is preliminary data.</text>
</comment>
<evidence type="ECO:0000256" key="1">
    <source>
        <dbReference type="SAM" id="Phobius"/>
    </source>
</evidence>
<dbReference type="EMBL" id="JAENIG010000001">
    <property type="protein sequence ID" value="MBK1853518.1"/>
    <property type="molecule type" value="Genomic_DNA"/>
</dbReference>
<organism evidence="2 3">
    <name type="scientific">Oceaniferula flava</name>
    <dbReference type="NCBI Taxonomy" id="2800421"/>
    <lineage>
        <taxon>Bacteria</taxon>
        <taxon>Pseudomonadati</taxon>
        <taxon>Verrucomicrobiota</taxon>
        <taxon>Verrucomicrobiia</taxon>
        <taxon>Verrucomicrobiales</taxon>
        <taxon>Verrucomicrobiaceae</taxon>
        <taxon>Oceaniferula</taxon>
    </lineage>
</organism>
<name>A0AAE2S8R4_9BACT</name>
<proteinExistence type="predicted"/>